<feature type="compositionally biased region" description="Low complexity" evidence="6">
    <location>
        <begin position="1020"/>
        <end position="1030"/>
    </location>
</feature>
<sequence length="1270" mass="133069">MSDPNLTIDDINALPERMRAHAAARAVGMSSREFLTAMAGIGVEIKSAQSGVTRQVLLDWFTSRGQDTGTASGAAPAGDTGAQAPVAEASATDAPARKAPAKKAAAKRAAKAPARKTAEKTPTAEVPADPASAEATAAGTTPAETPAEAPAAESATGGTAATETAPAKKASGRKSPARKTTAEKTAEKATDAEKSASRSAEKSGTRTGTKSVQGSADDSAGTGGAGTSGRNRPALPEIAIVTGEVGSEESGNRRRRSTATPSFSPLFLSPDEAPAQTQADTRSGDEPRGRRGQGQTQGRARTETAPDAAPTPPAEDTQVEQDGQEQGSDDGRATDQSDSGDGGTRRRRRGRRGRGRGRGEAGDDQNGENTGTESSDDGDQRGDDQRDSDQRGDDQRGSDPRDSDPDETSGSDDGSSDARPDSAAETDDRSADDSDGQSGPGDADGDDSDDSGNGPSGSRRRRRRRRRSGSSGSDDTQTSNDDPPQTEVHEREARRRSGRGGQGPGTSSDEVQGITGSTRLEAKRQRRRDGREAGRRRQPILSESEFLARREAVDRVMVVREKQRGDGKGVMTQVGVLEDKVLVEHFVTTESARSMVGNVYLGRVQNVLPSMEAAFVDIGRGRNGVLYAGEVNWEAAGLGGKARRIEQALKSGDMVLVQVTKDPIGQKGARLSTQISLAGRFLVYVPDGNSTGISRKLPDTERRRLKAILKEVVPEGSGVIIRTAAEGVSAEEIGRDVERLAAQWTEISEAAAKRTGSGAGTPVALYEEPDLLVKVVRDLFNEDFSKLVIQGETSWDTVHDYVSRVAPEMTERVERYDNPDVDVFATYRVDEQLAKALDRKVWLPSGGSLVIDRTEAMTVIDVNTGKYTGSGGNLEETVTKNNLEAAEEIVRQLRLRDVGGMVIIDFIDMVLESNRDLVLRRLTEALGRDRTRHQVSEVTSLGLVQLTRKKLGTGLVEAFSTPCEHCQGRGLIVHADPLHTESHNADEPGGRRGRRKGGNGKGSGESEAPAPKQAPRKDGPAPAAHPAALAISRQHAEADADSGAEPNAQGGTRTDRGRDAAPETRAAETPAAGTEAADARGAATPEVVTAPTAETPTAPTAEQTAEPTPTPETAEPDSADAAGTTRPARRRRAARRATSSAPAPTTAAEDAAAAEVTDSPQSEAAVVAEAETVVEQVSTPGPDTAAPDTAGPDTGPTGQAPGGRRPRRRSTRREAGAAGTDTAPQAAPADPVAKVEAAPLAEAPTTVVAEPRRRPARRRATRTTTAPAGD</sequence>
<comment type="caution">
    <text evidence="8">The sequence shown here is derived from an EMBL/GenBank/DDBJ whole genome shotgun (WGS) entry which is preliminary data.</text>
</comment>
<evidence type="ECO:0000256" key="1">
    <source>
        <dbReference type="ARBA" id="ARBA00001946"/>
    </source>
</evidence>
<name>A0ABY1N2M4_9ACTN</name>
<feature type="compositionally biased region" description="Low complexity" evidence="6">
    <location>
        <begin position="1067"/>
        <end position="1113"/>
    </location>
</feature>
<proteinExistence type="predicted"/>
<keyword evidence="9" id="KW-1185">Reference proteome</keyword>
<evidence type="ECO:0000256" key="4">
    <source>
        <dbReference type="ARBA" id="ARBA00022842"/>
    </source>
</evidence>
<comment type="cofactor">
    <cofactor evidence="1">
        <name>Mg(2+)</name>
        <dbReference type="ChEBI" id="CHEBI:18420"/>
    </cofactor>
</comment>
<organism evidence="8 9">
    <name type="scientific">Dietzia kunjamensis subsp. schimae</name>
    <dbReference type="NCBI Taxonomy" id="498198"/>
    <lineage>
        <taxon>Bacteria</taxon>
        <taxon>Bacillati</taxon>
        <taxon>Actinomycetota</taxon>
        <taxon>Actinomycetes</taxon>
        <taxon>Mycobacteriales</taxon>
        <taxon>Dietziaceae</taxon>
        <taxon>Dietzia</taxon>
    </lineage>
</organism>
<keyword evidence="4" id="KW-0460">Magnesium</keyword>
<dbReference type="InterPro" id="IPR004659">
    <property type="entry name" value="RNase_E/G"/>
</dbReference>
<feature type="compositionally biased region" description="Basic and acidic residues" evidence="6">
    <location>
        <begin position="977"/>
        <end position="990"/>
    </location>
</feature>
<dbReference type="InterPro" id="IPR019307">
    <property type="entry name" value="RNA-bd_AU-1/RNase_E/G"/>
</dbReference>
<dbReference type="SMART" id="SM00316">
    <property type="entry name" value="S1"/>
    <property type="match status" value="1"/>
</dbReference>
<protein>
    <submittedName>
        <fullName evidence="8">Ribonuclease E</fullName>
    </submittedName>
</protein>
<feature type="compositionally biased region" description="Basic and acidic residues" evidence="6">
    <location>
        <begin position="180"/>
        <end position="204"/>
    </location>
</feature>
<evidence type="ECO:0000313" key="8">
    <source>
        <dbReference type="EMBL" id="SMO78991.1"/>
    </source>
</evidence>
<gene>
    <name evidence="8" type="ORF">SAMN06265174_10674</name>
</gene>
<evidence type="ECO:0000259" key="7">
    <source>
        <dbReference type="PROSITE" id="PS50126"/>
    </source>
</evidence>
<feature type="compositionally biased region" description="Low complexity" evidence="6">
    <location>
        <begin position="89"/>
        <end position="98"/>
    </location>
</feature>
<feature type="region of interest" description="Disordered" evidence="6">
    <location>
        <begin position="977"/>
        <end position="1270"/>
    </location>
</feature>
<feature type="domain" description="S1 motif" evidence="7">
    <location>
        <begin position="597"/>
        <end position="674"/>
    </location>
</feature>
<dbReference type="PANTHER" id="PTHR30001:SF0">
    <property type="entry name" value="RIBONUCLEASE G"/>
    <property type="match status" value="1"/>
</dbReference>
<feature type="compositionally biased region" description="Basic and acidic residues" evidence="6">
    <location>
        <begin position="378"/>
        <end position="403"/>
    </location>
</feature>
<keyword evidence="2" id="KW-0479">Metal-binding</keyword>
<keyword evidence="3" id="KW-0378">Hydrolase</keyword>
<feature type="compositionally biased region" description="Low complexity" evidence="6">
    <location>
        <begin position="1136"/>
        <end position="1179"/>
    </location>
</feature>
<feature type="compositionally biased region" description="Basic residues" evidence="6">
    <location>
        <begin position="99"/>
        <end position="114"/>
    </location>
</feature>
<dbReference type="PROSITE" id="PS50126">
    <property type="entry name" value="S1"/>
    <property type="match status" value="1"/>
</dbReference>
<evidence type="ECO:0000256" key="3">
    <source>
        <dbReference type="ARBA" id="ARBA00022801"/>
    </source>
</evidence>
<dbReference type="EMBL" id="FXTG01000006">
    <property type="protein sequence ID" value="SMO78991.1"/>
    <property type="molecule type" value="Genomic_DNA"/>
</dbReference>
<feature type="compositionally biased region" description="Basic and acidic residues" evidence="6">
    <location>
        <begin position="1053"/>
        <end position="1066"/>
    </location>
</feature>
<evidence type="ECO:0000256" key="5">
    <source>
        <dbReference type="ARBA" id="ARBA00022884"/>
    </source>
</evidence>
<feature type="compositionally biased region" description="Polar residues" evidence="6">
    <location>
        <begin position="506"/>
        <end position="518"/>
    </location>
</feature>
<feature type="compositionally biased region" description="Basic residues" evidence="6">
    <location>
        <begin position="345"/>
        <end position="356"/>
    </location>
</feature>
<dbReference type="CDD" id="cd04453">
    <property type="entry name" value="S1_RNase_E"/>
    <property type="match status" value="1"/>
</dbReference>
<feature type="compositionally biased region" description="Low complexity" evidence="6">
    <location>
        <begin position="293"/>
        <end position="308"/>
    </location>
</feature>
<evidence type="ECO:0000256" key="2">
    <source>
        <dbReference type="ARBA" id="ARBA00022723"/>
    </source>
</evidence>
<feature type="compositionally biased region" description="Basic and acidic residues" evidence="6">
    <location>
        <begin position="416"/>
        <end position="432"/>
    </location>
</feature>
<evidence type="ECO:0000256" key="6">
    <source>
        <dbReference type="SAM" id="MobiDB-lite"/>
    </source>
</evidence>
<dbReference type="Proteomes" id="UP000315460">
    <property type="component" value="Unassembled WGS sequence"/>
</dbReference>
<feature type="compositionally biased region" description="Low complexity" evidence="6">
    <location>
        <begin position="469"/>
        <end position="482"/>
    </location>
</feature>
<dbReference type="Gene3D" id="2.40.50.140">
    <property type="entry name" value="Nucleic acid-binding proteins"/>
    <property type="match status" value="1"/>
</dbReference>
<dbReference type="SUPFAM" id="SSF50249">
    <property type="entry name" value="Nucleic acid-binding proteins"/>
    <property type="match status" value="1"/>
</dbReference>
<dbReference type="RefSeq" id="WP_154830455.1">
    <property type="nucleotide sequence ID" value="NZ_BAAAQH010000008.1"/>
</dbReference>
<keyword evidence="5" id="KW-0694">RNA-binding</keyword>
<feature type="compositionally biased region" description="Low complexity" evidence="6">
    <location>
        <begin position="120"/>
        <end position="167"/>
    </location>
</feature>
<dbReference type="PANTHER" id="PTHR30001">
    <property type="entry name" value="RIBONUCLEASE"/>
    <property type="match status" value="1"/>
</dbReference>
<feature type="compositionally biased region" description="Basic residues" evidence="6">
    <location>
        <begin position="458"/>
        <end position="468"/>
    </location>
</feature>
<accession>A0ABY1N2M4</accession>
<reference evidence="8 9" key="1">
    <citation type="submission" date="2017-05" db="EMBL/GenBank/DDBJ databases">
        <authorList>
            <person name="Varghese N."/>
            <person name="Submissions S."/>
        </authorList>
    </citation>
    <scope>NUCLEOTIDE SEQUENCE [LARGE SCALE GENOMIC DNA]</scope>
    <source>
        <strain evidence="8 9">DSM 45139</strain>
    </source>
</reference>
<dbReference type="NCBIfam" id="TIGR00757">
    <property type="entry name" value="RNaseEG"/>
    <property type="match status" value="1"/>
</dbReference>
<feature type="compositionally biased region" description="Low complexity" evidence="6">
    <location>
        <begin position="1216"/>
        <end position="1232"/>
    </location>
</feature>
<dbReference type="InterPro" id="IPR003029">
    <property type="entry name" value="S1_domain"/>
</dbReference>
<evidence type="ECO:0000313" key="9">
    <source>
        <dbReference type="Proteomes" id="UP000315460"/>
    </source>
</evidence>
<dbReference type="Pfam" id="PF10150">
    <property type="entry name" value="RNase_E_G"/>
    <property type="match status" value="1"/>
</dbReference>
<dbReference type="InterPro" id="IPR012340">
    <property type="entry name" value="NA-bd_OB-fold"/>
</dbReference>
<feature type="region of interest" description="Disordered" evidence="6">
    <location>
        <begin position="67"/>
        <end position="538"/>
    </location>
</feature>
<feature type="compositionally biased region" description="Low complexity" evidence="6">
    <location>
        <begin position="1194"/>
        <end position="1203"/>
    </location>
</feature>